<evidence type="ECO:0000313" key="5">
    <source>
        <dbReference type="Proteomes" id="UP000295151"/>
    </source>
</evidence>
<feature type="transmembrane region" description="Helical" evidence="2">
    <location>
        <begin position="29"/>
        <end position="49"/>
    </location>
</feature>
<dbReference type="OrthoDB" id="5166631at2"/>
<dbReference type="InterPro" id="IPR036737">
    <property type="entry name" value="OmpA-like_sf"/>
</dbReference>
<gene>
    <name evidence="4" type="ORF">EV138_7222</name>
</gene>
<comment type="caution">
    <text evidence="4">The sequence shown here is derived from an EMBL/GenBank/DDBJ whole genome shotgun (WGS) entry which is preliminary data.</text>
</comment>
<dbReference type="Proteomes" id="UP000295151">
    <property type="component" value="Unassembled WGS sequence"/>
</dbReference>
<proteinExistence type="predicted"/>
<dbReference type="Gene3D" id="3.30.1330.60">
    <property type="entry name" value="OmpA-like domain"/>
    <property type="match status" value="1"/>
</dbReference>
<protein>
    <submittedName>
        <fullName evidence="4">OOP family OmpA-OmpF porin</fullName>
    </submittedName>
</protein>
<dbReference type="Gene3D" id="3.40.1520.20">
    <property type="match status" value="1"/>
</dbReference>
<dbReference type="InterPro" id="IPR050330">
    <property type="entry name" value="Bact_OuterMem_StrucFunc"/>
</dbReference>
<dbReference type="Pfam" id="PF00691">
    <property type="entry name" value="OmpA"/>
    <property type="match status" value="1"/>
</dbReference>
<keyword evidence="5" id="KW-1185">Reference proteome</keyword>
<evidence type="ECO:0000259" key="3">
    <source>
        <dbReference type="PROSITE" id="PS51123"/>
    </source>
</evidence>
<dbReference type="InterPro" id="IPR006665">
    <property type="entry name" value="OmpA-like"/>
</dbReference>
<dbReference type="PANTHER" id="PTHR30329">
    <property type="entry name" value="STATOR ELEMENT OF FLAGELLAR MOTOR COMPLEX"/>
    <property type="match status" value="1"/>
</dbReference>
<reference evidence="4 5" key="1">
    <citation type="submission" date="2019-03" db="EMBL/GenBank/DDBJ databases">
        <title>Genomic Encyclopedia of Type Strains, Phase III (KMG-III): the genomes of soil and plant-associated and newly described type strains.</title>
        <authorList>
            <person name="Whitman W."/>
        </authorList>
    </citation>
    <scope>NUCLEOTIDE SEQUENCE [LARGE SCALE GENOMIC DNA]</scope>
    <source>
        <strain evidence="4 5">VKM Ac-2575</strain>
    </source>
</reference>
<keyword evidence="2" id="KW-0812">Transmembrane</keyword>
<dbReference type="CDD" id="cd07185">
    <property type="entry name" value="OmpA_C-like"/>
    <property type="match status" value="1"/>
</dbReference>
<organism evidence="4 5">
    <name type="scientific">Kribbella voronezhensis</name>
    <dbReference type="NCBI Taxonomy" id="2512212"/>
    <lineage>
        <taxon>Bacteria</taxon>
        <taxon>Bacillati</taxon>
        <taxon>Actinomycetota</taxon>
        <taxon>Actinomycetes</taxon>
        <taxon>Propionibacteriales</taxon>
        <taxon>Kribbellaceae</taxon>
        <taxon>Kribbella</taxon>
    </lineage>
</organism>
<feature type="domain" description="OmpA-like" evidence="3">
    <location>
        <begin position="269"/>
        <end position="383"/>
    </location>
</feature>
<accession>A0A4R7SSU4</accession>
<evidence type="ECO:0000256" key="2">
    <source>
        <dbReference type="SAM" id="Phobius"/>
    </source>
</evidence>
<evidence type="ECO:0000256" key="1">
    <source>
        <dbReference type="PROSITE-ProRule" id="PRU00473"/>
    </source>
</evidence>
<dbReference type="AlphaFoldDB" id="A0A4R7SSU4"/>
<name>A0A4R7SSU4_9ACTN</name>
<dbReference type="SUPFAM" id="SSF103088">
    <property type="entry name" value="OmpA-like"/>
    <property type="match status" value="1"/>
</dbReference>
<dbReference type="RefSeq" id="WP_133985021.1">
    <property type="nucleotide sequence ID" value="NZ_SOCE01000003.1"/>
</dbReference>
<dbReference type="EMBL" id="SOCE01000003">
    <property type="protein sequence ID" value="TDU82332.1"/>
    <property type="molecule type" value="Genomic_DNA"/>
</dbReference>
<evidence type="ECO:0000313" key="4">
    <source>
        <dbReference type="EMBL" id="TDU82332.1"/>
    </source>
</evidence>
<dbReference type="PROSITE" id="PS51123">
    <property type="entry name" value="OMPA_2"/>
    <property type="match status" value="1"/>
</dbReference>
<dbReference type="PANTHER" id="PTHR30329:SF21">
    <property type="entry name" value="LIPOPROTEIN YIAD-RELATED"/>
    <property type="match status" value="1"/>
</dbReference>
<sequence length="383" mass="39216">MPGSSDENRSDPIPAVATSTGLVHRRPGFVWLLAAVLVSALLAAALLVTRTGATEDDLRERSLAALQAQGINGVQVTMDGRDATVVVPAGADAQQAREVVARVDGIRVARATGGSVDVAATPSPSPTTGGQTEAVIAPFSLVRTDTSFEVTIAVRNQAIKDAIVTEVQSLLKDGGTFGDKITVDPDSGLANVTAVTGLLRALSTATGDASVDYDGTTVKLSGRVSDQATKATAARAAATAVPGAVVANQLTVPQLAKPPVSEACQTFEARLAQFTAQNKIIFLSGTAIVNDPSRPSVVKAAALLKSCATTRVEVAGYTDNLGSSASSLPLSQERADAVKATLTRLGVPAERLTSRGYGEADPVASNSTAAGRVANRRVELRIP</sequence>
<dbReference type="GO" id="GO:0016020">
    <property type="term" value="C:membrane"/>
    <property type="evidence" value="ECO:0007669"/>
    <property type="project" value="UniProtKB-UniRule"/>
</dbReference>
<keyword evidence="2" id="KW-1133">Transmembrane helix</keyword>
<keyword evidence="1 2" id="KW-0472">Membrane</keyword>